<evidence type="ECO:0000259" key="6">
    <source>
        <dbReference type="SMART" id="SM00226"/>
    </source>
</evidence>
<dbReference type="RefSeq" id="WP_073452501.1">
    <property type="nucleotide sequence ID" value="NZ_BDIO01000006.1"/>
</dbReference>
<dbReference type="Proteomes" id="UP000184390">
    <property type="component" value="Unassembled WGS sequence"/>
</dbReference>
<gene>
    <name evidence="7" type="ORF">SAMN05216246_10532</name>
</gene>
<sequence>MISNPIGSVPAEPRVLPDPRDPDGPYRVMMVCTGNICRSAMAEMVLLDRLGAAGLAGHVEVASSGVSSEERGNPMDPRARRLLLSSGYGESSDGEGDCDGGGAVAARIATHRAHRITDAELVGSDLILAMTASHERELMRRAQRAGAVVDELGGNQGAGRRIRMFRELDPDRAGDLAAIAAGQASRSRLDAPDPWYGGMEDFEETLATIERVADELVPALSALTRDRSI</sequence>
<feature type="compositionally biased region" description="Basic and acidic residues" evidence="5">
    <location>
        <begin position="15"/>
        <end position="24"/>
    </location>
</feature>
<evidence type="ECO:0000313" key="8">
    <source>
        <dbReference type="Proteomes" id="UP000184390"/>
    </source>
</evidence>
<dbReference type="InterPro" id="IPR050438">
    <property type="entry name" value="LMW_PTPase"/>
</dbReference>
<comment type="caution">
    <text evidence="7">The sequence shown here is derived from an EMBL/GenBank/DDBJ whole genome shotgun (WGS) entry which is preliminary data.</text>
</comment>
<keyword evidence="3" id="KW-0378">Hydrolase</keyword>
<feature type="region of interest" description="Disordered" evidence="5">
    <location>
        <begin position="1"/>
        <end position="24"/>
    </location>
</feature>
<evidence type="ECO:0000256" key="1">
    <source>
        <dbReference type="ARBA" id="ARBA00011063"/>
    </source>
</evidence>
<dbReference type="PANTHER" id="PTHR11717:SF7">
    <property type="entry name" value="LOW MOLECULAR WEIGHT PHOSPHOTYROSINE PROTEIN PHOSPHATASE"/>
    <property type="match status" value="1"/>
</dbReference>
<name>A0ABY1I923_9ACTO</name>
<feature type="domain" description="Phosphotyrosine protein phosphatase I" evidence="6">
    <location>
        <begin position="26"/>
        <end position="219"/>
    </location>
</feature>
<organism evidence="7 8">
    <name type="scientific">Actinomyces denticolens</name>
    <dbReference type="NCBI Taxonomy" id="52767"/>
    <lineage>
        <taxon>Bacteria</taxon>
        <taxon>Bacillati</taxon>
        <taxon>Actinomycetota</taxon>
        <taxon>Actinomycetes</taxon>
        <taxon>Actinomycetales</taxon>
        <taxon>Actinomycetaceae</taxon>
        <taxon>Actinomyces</taxon>
    </lineage>
</organism>
<proteinExistence type="inferred from homology"/>
<keyword evidence="4" id="KW-0904">Protein phosphatase</keyword>
<evidence type="ECO:0000256" key="5">
    <source>
        <dbReference type="SAM" id="MobiDB-lite"/>
    </source>
</evidence>
<comment type="similarity">
    <text evidence="1">Belongs to the low molecular weight phosphotyrosine protein phosphatase family.</text>
</comment>
<dbReference type="SMART" id="SM00226">
    <property type="entry name" value="LMWPc"/>
    <property type="match status" value="1"/>
</dbReference>
<dbReference type="EC" id="3.1.3.48" evidence="2"/>
<evidence type="ECO:0000256" key="4">
    <source>
        <dbReference type="ARBA" id="ARBA00022912"/>
    </source>
</evidence>
<protein>
    <recommendedName>
        <fullName evidence="2">protein-tyrosine-phosphatase</fullName>
        <ecNumber evidence="2">3.1.3.48</ecNumber>
    </recommendedName>
</protein>
<dbReference type="CDD" id="cd16343">
    <property type="entry name" value="LMWPTP"/>
    <property type="match status" value="1"/>
</dbReference>
<dbReference type="PRINTS" id="PR00719">
    <property type="entry name" value="LMWPTPASE"/>
</dbReference>
<evidence type="ECO:0000256" key="2">
    <source>
        <dbReference type="ARBA" id="ARBA00013064"/>
    </source>
</evidence>
<accession>A0ABY1I923</accession>
<dbReference type="EMBL" id="FQYL01000005">
    <property type="protein sequence ID" value="SHI79508.1"/>
    <property type="molecule type" value="Genomic_DNA"/>
</dbReference>
<reference evidence="7 8" key="1">
    <citation type="submission" date="2016-11" db="EMBL/GenBank/DDBJ databases">
        <authorList>
            <person name="Varghese N."/>
            <person name="Submissions S."/>
        </authorList>
    </citation>
    <scope>NUCLEOTIDE SEQUENCE [LARGE SCALE GENOMIC DNA]</scope>
    <source>
        <strain evidence="7 8">PA</strain>
    </source>
</reference>
<dbReference type="InterPro" id="IPR017867">
    <property type="entry name" value="Tyr_phospatase_low_mol_wt"/>
</dbReference>
<keyword evidence="8" id="KW-1185">Reference proteome</keyword>
<dbReference type="InterPro" id="IPR023485">
    <property type="entry name" value="Ptyr_pPase"/>
</dbReference>
<dbReference type="InterPro" id="IPR036196">
    <property type="entry name" value="Ptyr_pPase_sf"/>
</dbReference>
<evidence type="ECO:0000256" key="3">
    <source>
        <dbReference type="ARBA" id="ARBA00022801"/>
    </source>
</evidence>
<dbReference type="SUPFAM" id="SSF52788">
    <property type="entry name" value="Phosphotyrosine protein phosphatases I"/>
    <property type="match status" value="1"/>
</dbReference>
<dbReference type="PANTHER" id="PTHR11717">
    <property type="entry name" value="LOW MOLECULAR WEIGHT PROTEIN TYROSINE PHOSPHATASE"/>
    <property type="match status" value="1"/>
</dbReference>
<dbReference type="Pfam" id="PF01451">
    <property type="entry name" value="LMWPc"/>
    <property type="match status" value="1"/>
</dbReference>
<dbReference type="Gene3D" id="3.40.50.2300">
    <property type="match status" value="1"/>
</dbReference>
<evidence type="ECO:0000313" key="7">
    <source>
        <dbReference type="EMBL" id="SHI79508.1"/>
    </source>
</evidence>